<dbReference type="EMBL" id="VUOB01000030">
    <property type="protein sequence ID" value="KAA2261147.1"/>
    <property type="molecule type" value="Genomic_DNA"/>
</dbReference>
<feature type="compositionally biased region" description="Basic and acidic residues" evidence="1">
    <location>
        <begin position="97"/>
        <end position="106"/>
    </location>
</feature>
<dbReference type="Proteomes" id="UP000323454">
    <property type="component" value="Unassembled WGS sequence"/>
</dbReference>
<organism evidence="2 3">
    <name type="scientific">Solihabitans fulvus</name>
    <dbReference type="NCBI Taxonomy" id="1892852"/>
    <lineage>
        <taxon>Bacteria</taxon>
        <taxon>Bacillati</taxon>
        <taxon>Actinomycetota</taxon>
        <taxon>Actinomycetes</taxon>
        <taxon>Pseudonocardiales</taxon>
        <taxon>Pseudonocardiaceae</taxon>
        <taxon>Solihabitans</taxon>
    </lineage>
</organism>
<reference evidence="2 3" key="2">
    <citation type="submission" date="2019-09" db="EMBL/GenBank/DDBJ databases">
        <authorList>
            <person name="Jin C."/>
        </authorList>
    </citation>
    <scope>NUCLEOTIDE SEQUENCE [LARGE SCALE GENOMIC DNA]</scope>
    <source>
        <strain evidence="2 3">AN110305</strain>
    </source>
</reference>
<keyword evidence="3" id="KW-1185">Reference proteome</keyword>
<feature type="compositionally biased region" description="Basic and acidic residues" evidence="1">
    <location>
        <begin position="139"/>
        <end position="162"/>
    </location>
</feature>
<gene>
    <name evidence="2" type="ORF">F0L68_18090</name>
</gene>
<dbReference type="AlphaFoldDB" id="A0A5B2XC01"/>
<evidence type="ECO:0008006" key="4">
    <source>
        <dbReference type="Google" id="ProtNLM"/>
    </source>
</evidence>
<feature type="region of interest" description="Disordered" evidence="1">
    <location>
        <begin position="77"/>
        <end position="180"/>
    </location>
</feature>
<dbReference type="Pfam" id="PF19844">
    <property type="entry name" value="DUF6319"/>
    <property type="match status" value="1"/>
</dbReference>
<reference evidence="2 3" key="1">
    <citation type="submission" date="2019-09" db="EMBL/GenBank/DDBJ databases">
        <title>Goodfellowia gen. nov., a new genus of the Pseudonocardineae related to Actinoalloteichus, containing Goodfellowia coeruleoviolacea gen. nov., comb. nov. gen. nov., comb. nov.</title>
        <authorList>
            <person name="Labeda D."/>
        </authorList>
    </citation>
    <scope>NUCLEOTIDE SEQUENCE [LARGE SCALE GENOMIC DNA]</scope>
    <source>
        <strain evidence="2 3">AN110305</strain>
    </source>
</reference>
<feature type="compositionally biased region" description="Low complexity" evidence="1">
    <location>
        <begin position="125"/>
        <end position="138"/>
    </location>
</feature>
<comment type="caution">
    <text evidence="2">The sequence shown here is derived from an EMBL/GenBank/DDBJ whole genome shotgun (WGS) entry which is preliminary data.</text>
</comment>
<evidence type="ECO:0000256" key="1">
    <source>
        <dbReference type="SAM" id="MobiDB-lite"/>
    </source>
</evidence>
<evidence type="ECO:0000313" key="3">
    <source>
        <dbReference type="Proteomes" id="UP000323454"/>
    </source>
</evidence>
<dbReference type="RefSeq" id="WP_149850778.1">
    <property type="nucleotide sequence ID" value="NZ_VUOB01000030.1"/>
</dbReference>
<accession>A0A5B2XC01</accession>
<proteinExistence type="predicted"/>
<sequence length="261" mass="27512">MAQQRSSKHNSLSPQDLDHLRAELAAGRPCTVWFTPAAVGVEAGRSAKVVAFDEPAEGDFIQLRPTGSKDVLSFSPAELTVAKPPRKPATKPAARAAKPEAAKPEVAEAAAPTVEPWMPEVAPTESRPARAAKPAEPTRPAEARPTEPRSAEPKSGEQDGARRPARAAAGRRPRVAEVTVTLTSTAEGEWTADVVSGKKRTVRAVPVPASAVAQAAKALHPEVAEAIETVLDAAREQHAARVAQLRAELEAAQRALDELTS</sequence>
<evidence type="ECO:0000313" key="2">
    <source>
        <dbReference type="EMBL" id="KAA2261147.1"/>
    </source>
</evidence>
<protein>
    <recommendedName>
        <fullName evidence="4">Translation initiation factor</fullName>
    </recommendedName>
</protein>
<dbReference type="InterPro" id="IPR046282">
    <property type="entry name" value="DUF6319"/>
</dbReference>
<name>A0A5B2XC01_9PSEU</name>
<dbReference type="OrthoDB" id="4560653at2"/>
<feature type="compositionally biased region" description="Low complexity" evidence="1">
    <location>
        <begin position="107"/>
        <end position="116"/>
    </location>
</feature>
<feature type="compositionally biased region" description="Basic residues" evidence="1">
    <location>
        <begin position="163"/>
        <end position="173"/>
    </location>
</feature>